<feature type="compositionally biased region" description="Polar residues" evidence="1">
    <location>
        <begin position="288"/>
        <end position="297"/>
    </location>
</feature>
<feature type="compositionally biased region" description="Polar residues" evidence="1">
    <location>
        <begin position="123"/>
        <end position="134"/>
    </location>
</feature>
<name>A0A6P7SUW1_9MOLL</name>
<feature type="compositionally biased region" description="Basic and acidic residues" evidence="1">
    <location>
        <begin position="135"/>
        <end position="145"/>
    </location>
</feature>
<dbReference type="AlphaFoldDB" id="A0A6P7SUW1"/>
<keyword evidence="2" id="KW-1185">Reference proteome</keyword>
<dbReference type="GO" id="GO:0016324">
    <property type="term" value="C:apical plasma membrane"/>
    <property type="evidence" value="ECO:0007669"/>
    <property type="project" value="TreeGrafter"/>
</dbReference>
<dbReference type="GO" id="GO:0030833">
    <property type="term" value="P:regulation of actin filament polymerization"/>
    <property type="evidence" value="ECO:0007669"/>
    <property type="project" value="TreeGrafter"/>
</dbReference>
<sequence>MSGFSLVKGRNSNCLTRTLPDGGSCCFDTFLLRFEERKEKIFWKLKPQEGKKMFRFFFDSFFGDENRRQDDPFSNSNDGFQRNGLDSLFHHFDSQIQNQMEDMQQHMNDMMRNLGSIEYTQIPSLDSEDANSSRSLRDAMLKDSSEPAAAAPDLSPRSLPQIRTPFNTPNHNESSETKMDTDVDDKAVVKELEDLDVPQSSNNTSSFSFSRSNKVTVRTVQKPGGKFEHWRTVEDSSGRKEEVYTKVADGQKHTITRKVDSVGNEEETEEIQTLGNSYEDQIDRTPRSPLSENPDQANEQLYSPYQQGMSSVRYYFTNLFGFKRD</sequence>
<dbReference type="GO" id="GO:0016529">
    <property type="term" value="C:sarcoplasmic reticulum"/>
    <property type="evidence" value="ECO:0007669"/>
    <property type="project" value="TreeGrafter"/>
</dbReference>
<organism evidence="2 3">
    <name type="scientific">Octopus sinensis</name>
    <name type="common">East Asian common octopus</name>
    <dbReference type="NCBI Taxonomy" id="2607531"/>
    <lineage>
        <taxon>Eukaryota</taxon>
        <taxon>Metazoa</taxon>
        <taxon>Spiralia</taxon>
        <taxon>Lophotrochozoa</taxon>
        <taxon>Mollusca</taxon>
        <taxon>Cephalopoda</taxon>
        <taxon>Coleoidea</taxon>
        <taxon>Octopodiformes</taxon>
        <taxon>Octopoda</taxon>
        <taxon>Incirrata</taxon>
        <taxon>Octopodidae</taxon>
        <taxon>Octopus</taxon>
    </lineage>
</organism>
<proteinExistence type="predicted"/>
<accession>A0A6P7SUW1</accession>
<evidence type="ECO:0000256" key="1">
    <source>
        <dbReference type="SAM" id="MobiDB-lite"/>
    </source>
</evidence>
<feature type="region of interest" description="Disordered" evidence="1">
    <location>
        <begin position="123"/>
        <end position="213"/>
    </location>
</feature>
<gene>
    <name evidence="3" type="primary">LOC115216644</name>
</gene>
<feature type="compositionally biased region" description="Basic and acidic residues" evidence="1">
    <location>
        <begin position="173"/>
        <end position="192"/>
    </location>
</feature>
<protein>
    <submittedName>
        <fullName evidence="3">Uncharacterized protein LOC115216644</fullName>
    </submittedName>
</protein>
<dbReference type="InterPro" id="IPR017248">
    <property type="entry name" value="HAX-1"/>
</dbReference>
<dbReference type="KEGG" id="osn:115216644"/>
<evidence type="ECO:0000313" key="2">
    <source>
        <dbReference type="Proteomes" id="UP000515154"/>
    </source>
</evidence>
<dbReference type="PANTHER" id="PTHR14938">
    <property type="entry name" value="HCLS1-ASSOCIATED PROTEIN X-1"/>
    <property type="match status" value="1"/>
</dbReference>
<dbReference type="PANTHER" id="PTHR14938:SF2">
    <property type="entry name" value="HCLS1-ASSOCIATED PROTEIN X-1"/>
    <property type="match status" value="1"/>
</dbReference>
<feature type="region of interest" description="Disordered" evidence="1">
    <location>
        <begin position="259"/>
        <end position="297"/>
    </location>
</feature>
<dbReference type="GO" id="GO:0005739">
    <property type="term" value="C:mitochondrion"/>
    <property type="evidence" value="ECO:0007669"/>
    <property type="project" value="TreeGrafter"/>
</dbReference>
<dbReference type="GO" id="GO:0015629">
    <property type="term" value="C:actin cytoskeleton"/>
    <property type="evidence" value="ECO:0007669"/>
    <property type="project" value="TreeGrafter"/>
</dbReference>
<dbReference type="GO" id="GO:0030136">
    <property type="term" value="C:clathrin-coated vesicle"/>
    <property type="evidence" value="ECO:0007669"/>
    <property type="project" value="TreeGrafter"/>
</dbReference>
<evidence type="ECO:0000313" key="3">
    <source>
        <dbReference type="RefSeq" id="XP_029641993.2"/>
    </source>
</evidence>
<dbReference type="Proteomes" id="UP000515154">
    <property type="component" value="Linkage group LG10"/>
</dbReference>
<dbReference type="GO" id="GO:0043066">
    <property type="term" value="P:negative regulation of apoptotic process"/>
    <property type="evidence" value="ECO:0007669"/>
    <property type="project" value="InterPro"/>
</dbReference>
<feature type="compositionally biased region" description="Low complexity" evidence="1">
    <location>
        <begin position="200"/>
        <end position="213"/>
    </location>
</feature>
<dbReference type="RefSeq" id="XP_029641993.2">
    <property type="nucleotide sequence ID" value="XM_029786133.2"/>
</dbReference>
<reference evidence="3" key="1">
    <citation type="submission" date="2025-08" db="UniProtKB">
        <authorList>
            <consortium name="RefSeq"/>
        </authorList>
    </citation>
    <scope>IDENTIFICATION</scope>
</reference>